<organism evidence="1 2">
    <name type="scientific">Setaria italica</name>
    <name type="common">Foxtail millet</name>
    <name type="synonym">Panicum italicum</name>
    <dbReference type="NCBI Taxonomy" id="4555"/>
    <lineage>
        <taxon>Eukaryota</taxon>
        <taxon>Viridiplantae</taxon>
        <taxon>Streptophyta</taxon>
        <taxon>Embryophyta</taxon>
        <taxon>Tracheophyta</taxon>
        <taxon>Spermatophyta</taxon>
        <taxon>Magnoliopsida</taxon>
        <taxon>Liliopsida</taxon>
        <taxon>Poales</taxon>
        <taxon>Poaceae</taxon>
        <taxon>PACMAD clade</taxon>
        <taxon>Panicoideae</taxon>
        <taxon>Panicodae</taxon>
        <taxon>Paniceae</taxon>
        <taxon>Cenchrinae</taxon>
        <taxon>Setaria</taxon>
    </lineage>
</organism>
<evidence type="ECO:0000313" key="2">
    <source>
        <dbReference type="Proteomes" id="UP000004995"/>
    </source>
</evidence>
<name>K4AI17_SETIT</name>
<evidence type="ECO:0000313" key="1">
    <source>
        <dbReference type="EnsemblPlants" id="KQK91178"/>
    </source>
</evidence>
<dbReference type="EMBL" id="AGNK02006015">
    <property type="status" value="NOT_ANNOTATED_CDS"/>
    <property type="molecule type" value="Genomic_DNA"/>
</dbReference>
<dbReference type="Gramene" id="KQK91178">
    <property type="protein sequence ID" value="KQK91178"/>
    <property type="gene ID" value="SETIT_038524mg"/>
</dbReference>
<dbReference type="EnsemblPlants" id="KQK91178">
    <property type="protein sequence ID" value="KQK91178"/>
    <property type="gene ID" value="SETIT_038524mg"/>
</dbReference>
<sequence>MYSLVLYTCRTYTLYSSISSRLAYIYESSPLPPHFVYNKLAF</sequence>
<dbReference type="AlphaFoldDB" id="K4AI17"/>
<reference evidence="2" key="1">
    <citation type="journal article" date="2012" name="Nat. Biotechnol.">
        <title>Reference genome sequence of the model plant Setaria.</title>
        <authorList>
            <person name="Bennetzen J.L."/>
            <person name="Schmutz J."/>
            <person name="Wang H."/>
            <person name="Percifield R."/>
            <person name="Hawkins J."/>
            <person name="Pontaroli A.C."/>
            <person name="Estep M."/>
            <person name="Feng L."/>
            <person name="Vaughn J.N."/>
            <person name="Grimwood J."/>
            <person name="Jenkins J."/>
            <person name="Barry K."/>
            <person name="Lindquist E."/>
            <person name="Hellsten U."/>
            <person name="Deshpande S."/>
            <person name="Wang X."/>
            <person name="Wu X."/>
            <person name="Mitros T."/>
            <person name="Triplett J."/>
            <person name="Yang X."/>
            <person name="Ye C.Y."/>
            <person name="Mauro-Herrera M."/>
            <person name="Wang L."/>
            <person name="Li P."/>
            <person name="Sharma M."/>
            <person name="Sharma R."/>
            <person name="Ronald P.C."/>
            <person name="Panaud O."/>
            <person name="Kellogg E.A."/>
            <person name="Brutnell T.P."/>
            <person name="Doust A.N."/>
            <person name="Tuskan G.A."/>
            <person name="Rokhsar D."/>
            <person name="Devos K.M."/>
        </authorList>
    </citation>
    <scope>NUCLEOTIDE SEQUENCE [LARGE SCALE GENOMIC DNA]</scope>
    <source>
        <strain evidence="2">cv. Yugu1</strain>
    </source>
</reference>
<dbReference type="InParanoid" id="K4AI17"/>
<dbReference type="HOGENOM" id="CLU_3261513_0_0_1"/>
<proteinExistence type="predicted"/>
<accession>K4AI17</accession>
<keyword evidence="2" id="KW-1185">Reference proteome</keyword>
<dbReference type="Proteomes" id="UP000004995">
    <property type="component" value="Unassembled WGS sequence"/>
</dbReference>
<protein>
    <submittedName>
        <fullName evidence="1">Uncharacterized protein</fullName>
    </submittedName>
</protein>
<reference evidence="1" key="2">
    <citation type="submission" date="2018-08" db="UniProtKB">
        <authorList>
            <consortium name="EnsemblPlants"/>
        </authorList>
    </citation>
    <scope>IDENTIFICATION</scope>
    <source>
        <strain evidence="1">Yugu1</strain>
    </source>
</reference>